<reference evidence="3" key="2">
    <citation type="submission" date="2015-03" db="EMBL/GenBank/DDBJ databases">
        <authorList>
            <person name="Gallagher L.A."/>
            <person name="Hayden H.S."/>
            <person name="Weiss E.J."/>
            <person name="Hager K.R."/>
            <person name="Ramage E."/>
            <person name="Radey M.R."/>
            <person name="Bydalek R."/>
            <person name="Manoil C."/>
            <person name="Miller S.I."/>
            <person name="Brittnacher M.J."/>
        </authorList>
    </citation>
    <scope>NUCLEOTIDE SEQUENCE [LARGE SCALE GENOMIC DNA]</scope>
    <source>
        <strain evidence="3">AB5075-UW</strain>
    </source>
</reference>
<gene>
    <name evidence="2" type="ORF">ABUW_1993</name>
</gene>
<evidence type="ECO:0000256" key="1">
    <source>
        <dbReference type="SAM" id="Phobius"/>
    </source>
</evidence>
<dbReference type="EMBL" id="CP008706">
    <property type="protein sequence ID" value="AKA31723.1"/>
    <property type="molecule type" value="Genomic_DNA"/>
</dbReference>
<protein>
    <submittedName>
        <fullName evidence="2">Uncharacterized protein</fullName>
    </submittedName>
</protein>
<feature type="transmembrane region" description="Helical" evidence="1">
    <location>
        <begin position="21"/>
        <end position="43"/>
    </location>
</feature>
<name>A0A0D5YIJ5_ACIBA</name>
<keyword evidence="1" id="KW-0812">Transmembrane</keyword>
<keyword evidence="1" id="KW-1133">Transmembrane helix</keyword>
<proteinExistence type="predicted"/>
<evidence type="ECO:0000313" key="2">
    <source>
        <dbReference type="EMBL" id="AKA31723.1"/>
    </source>
</evidence>
<keyword evidence="1" id="KW-0472">Membrane</keyword>
<organism evidence="2 3">
    <name type="scientific">Acinetobacter baumannii</name>
    <dbReference type="NCBI Taxonomy" id="470"/>
    <lineage>
        <taxon>Bacteria</taxon>
        <taxon>Pseudomonadati</taxon>
        <taxon>Pseudomonadota</taxon>
        <taxon>Gammaproteobacteria</taxon>
        <taxon>Moraxellales</taxon>
        <taxon>Moraxellaceae</taxon>
        <taxon>Acinetobacter</taxon>
        <taxon>Acinetobacter calcoaceticus/baumannii complex</taxon>
    </lineage>
</organism>
<dbReference type="Proteomes" id="UP000032746">
    <property type="component" value="Chromosome"/>
</dbReference>
<sequence>MVSIKLKLGKLHYATQMRFHKFLFISLFLYLSLALGICTFLDII</sequence>
<evidence type="ECO:0000313" key="3">
    <source>
        <dbReference type="Proteomes" id="UP000032746"/>
    </source>
</evidence>
<dbReference type="AlphaFoldDB" id="A0A0D5YIJ5"/>
<dbReference type="PATRIC" id="fig|470.1345.peg.1948"/>
<reference evidence="2 3" key="1">
    <citation type="journal article" date="2015" name="J. Bacteriol.">
        <title>Resources for Genetic and Genomic Analysis of Emerging Pathogen Acinetobacter baumannii.</title>
        <authorList>
            <person name="Gallagher L.A."/>
            <person name="Ramage E."/>
            <person name="Weiss E.J."/>
            <person name="Radey M."/>
            <person name="Hayden H.S."/>
            <person name="Held K.G."/>
            <person name="Huse H.K."/>
            <person name="Zurawski D.V."/>
            <person name="Brittnacher M.J."/>
            <person name="Manoil C."/>
        </authorList>
    </citation>
    <scope>NUCLEOTIDE SEQUENCE [LARGE SCALE GENOMIC DNA]</scope>
    <source>
        <strain evidence="2 3">AB5075-UW</strain>
    </source>
</reference>
<accession>A0A0D5YIJ5</accession>